<dbReference type="EMBL" id="PJNB01000001">
    <property type="protein sequence ID" value="PKW17197.1"/>
    <property type="molecule type" value="Genomic_DNA"/>
</dbReference>
<dbReference type="InterPro" id="IPR050638">
    <property type="entry name" value="AA-Vitamin_Transporters"/>
</dbReference>
<evidence type="ECO:0000313" key="8">
    <source>
        <dbReference type="EMBL" id="PKW17197.1"/>
    </source>
</evidence>
<keyword evidence="9" id="KW-1185">Reference proteome</keyword>
<dbReference type="AlphaFoldDB" id="A0A2N3Y2R0"/>
<feature type="transmembrane region" description="Helical" evidence="6">
    <location>
        <begin position="314"/>
        <end position="330"/>
    </location>
</feature>
<sequence length="346" mass="36283">MYRGVQNRGISVLTVDWDGGTETGFRADGAAWFDWWVRYLPDNAKSAGVAIAIVSAFCFGGSGPFAKPLITAGFTPLQVAWLRLAGGALLMLPFVIRYAPAVRRVPKLLAGYGLFAIAGVQVFYFAAIATVPVGVALLIEFLGPVMVLGWIRFVRRKPVTRSAAIGVAVAMVGLACVVELWSGLSFDPIGLLLALGAAGCQATYFLLSDSGAEVNPLALAGFGLLLGAVIVTLLAQPWKLDWALLLGQVRLAEHEFPALFAVGWIVVLSTVLAYLTGIVAVRRLSPQVAGAVAFLEPVIATMLAWALLAEELGPIQLVGGALILAGAFIAQRAAPAKTQASELAGV</sequence>
<feature type="transmembrane region" description="Helical" evidence="6">
    <location>
        <begin position="163"/>
        <end position="183"/>
    </location>
</feature>
<keyword evidence="4 6" id="KW-1133">Transmembrane helix</keyword>
<name>A0A2N3Y2R0_SACSN</name>
<evidence type="ECO:0000256" key="2">
    <source>
        <dbReference type="ARBA" id="ARBA00007362"/>
    </source>
</evidence>
<feature type="transmembrane region" description="Helical" evidence="6">
    <location>
        <begin position="108"/>
        <end position="127"/>
    </location>
</feature>
<reference evidence="8" key="1">
    <citation type="submission" date="2017-12" db="EMBL/GenBank/DDBJ databases">
        <title>Sequencing the genomes of 1000 Actinobacteria strains.</title>
        <authorList>
            <person name="Klenk H.-P."/>
        </authorList>
    </citation>
    <scope>NUCLEOTIDE SEQUENCE [LARGE SCALE GENOMIC DNA]</scope>
    <source>
        <strain evidence="8">DSM 44228</strain>
    </source>
</reference>
<dbReference type="GO" id="GO:0016020">
    <property type="term" value="C:membrane"/>
    <property type="evidence" value="ECO:0007669"/>
    <property type="project" value="UniProtKB-SubCell"/>
</dbReference>
<dbReference type="InterPro" id="IPR037185">
    <property type="entry name" value="EmrE-like"/>
</dbReference>
<proteinExistence type="inferred from homology"/>
<evidence type="ECO:0000256" key="6">
    <source>
        <dbReference type="SAM" id="Phobius"/>
    </source>
</evidence>
<feature type="transmembrane region" description="Helical" evidence="6">
    <location>
        <begin position="189"/>
        <end position="207"/>
    </location>
</feature>
<feature type="transmembrane region" description="Helical" evidence="6">
    <location>
        <begin position="133"/>
        <end position="151"/>
    </location>
</feature>
<dbReference type="Pfam" id="PF00892">
    <property type="entry name" value="EamA"/>
    <property type="match status" value="2"/>
</dbReference>
<dbReference type="PANTHER" id="PTHR32322">
    <property type="entry name" value="INNER MEMBRANE TRANSPORTER"/>
    <property type="match status" value="1"/>
</dbReference>
<keyword evidence="3 6" id="KW-0812">Transmembrane</keyword>
<dbReference type="OrthoDB" id="154915at2"/>
<dbReference type="InterPro" id="IPR000620">
    <property type="entry name" value="EamA_dom"/>
</dbReference>
<dbReference type="PANTHER" id="PTHR32322:SF2">
    <property type="entry name" value="EAMA DOMAIN-CONTAINING PROTEIN"/>
    <property type="match status" value="1"/>
</dbReference>
<feature type="domain" description="EamA" evidence="7">
    <location>
        <begin position="48"/>
        <end position="178"/>
    </location>
</feature>
<feature type="transmembrane region" description="Helical" evidence="6">
    <location>
        <begin position="288"/>
        <end position="308"/>
    </location>
</feature>
<comment type="caution">
    <text evidence="8">The sequence shown here is derived from an EMBL/GenBank/DDBJ whole genome shotgun (WGS) entry which is preliminary data.</text>
</comment>
<evidence type="ECO:0000256" key="5">
    <source>
        <dbReference type="ARBA" id="ARBA00023136"/>
    </source>
</evidence>
<organism evidence="8 9">
    <name type="scientific">Saccharopolyspora spinosa</name>
    <dbReference type="NCBI Taxonomy" id="60894"/>
    <lineage>
        <taxon>Bacteria</taxon>
        <taxon>Bacillati</taxon>
        <taxon>Actinomycetota</taxon>
        <taxon>Actinomycetes</taxon>
        <taxon>Pseudonocardiales</taxon>
        <taxon>Pseudonocardiaceae</taxon>
        <taxon>Saccharopolyspora</taxon>
    </lineage>
</organism>
<keyword evidence="5 6" id="KW-0472">Membrane</keyword>
<evidence type="ECO:0000259" key="7">
    <source>
        <dbReference type="Pfam" id="PF00892"/>
    </source>
</evidence>
<dbReference type="SUPFAM" id="SSF103481">
    <property type="entry name" value="Multidrug resistance efflux transporter EmrE"/>
    <property type="match status" value="2"/>
</dbReference>
<evidence type="ECO:0000256" key="3">
    <source>
        <dbReference type="ARBA" id="ARBA00022692"/>
    </source>
</evidence>
<evidence type="ECO:0000313" key="9">
    <source>
        <dbReference type="Proteomes" id="UP000233786"/>
    </source>
</evidence>
<feature type="transmembrane region" description="Helical" evidence="6">
    <location>
        <begin position="219"/>
        <end position="238"/>
    </location>
</feature>
<feature type="transmembrane region" description="Helical" evidence="6">
    <location>
        <begin position="47"/>
        <end position="66"/>
    </location>
</feature>
<evidence type="ECO:0000256" key="1">
    <source>
        <dbReference type="ARBA" id="ARBA00004141"/>
    </source>
</evidence>
<gene>
    <name evidence="8" type="ORF">A8926_5131</name>
</gene>
<accession>A0A2N3Y2R0</accession>
<evidence type="ECO:0000256" key="4">
    <source>
        <dbReference type="ARBA" id="ARBA00022989"/>
    </source>
</evidence>
<feature type="transmembrane region" description="Helical" evidence="6">
    <location>
        <begin position="258"/>
        <end position="281"/>
    </location>
</feature>
<feature type="domain" description="EamA" evidence="7">
    <location>
        <begin position="189"/>
        <end position="329"/>
    </location>
</feature>
<feature type="transmembrane region" description="Helical" evidence="6">
    <location>
        <begin position="78"/>
        <end position="96"/>
    </location>
</feature>
<comment type="subcellular location">
    <subcellularLocation>
        <location evidence="1">Membrane</location>
        <topology evidence="1">Multi-pass membrane protein</topology>
    </subcellularLocation>
</comment>
<comment type="similarity">
    <text evidence="2">Belongs to the EamA transporter family.</text>
</comment>
<dbReference type="STRING" id="994479.GCA_000194155_01299"/>
<dbReference type="Proteomes" id="UP000233786">
    <property type="component" value="Unassembled WGS sequence"/>
</dbReference>
<protein>
    <submittedName>
        <fullName evidence="8">Threonine/homoserine efflux transporter RhtA</fullName>
    </submittedName>
</protein>